<dbReference type="EMBL" id="CP113520">
    <property type="protein sequence ID" value="WAJ28012.1"/>
    <property type="molecule type" value="Genomic_DNA"/>
</dbReference>
<evidence type="ECO:0000313" key="1">
    <source>
        <dbReference type="EMBL" id="WAJ28012.1"/>
    </source>
</evidence>
<dbReference type="Proteomes" id="UP001163223">
    <property type="component" value="Chromosome"/>
</dbReference>
<organism evidence="1 2">
    <name type="scientific">Antarcticirhabdus aurantiaca</name>
    <dbReference type="NCBI Taxonomy" id="2606717"/>
    <lineage>
        <taxon>Bacteria</taxon>
        <taxon>Pseudomonadati</taxon>
        <taxon>Pseudomonadota</taxon>
        <taxon>Alphaproteobacteria</taxon>
        <taxon>Hyphomicrobiales</taxon>
        <taxon>Aurantimonadaceae</taxon>
        <taxon>Antarcticirhabdus</taxon>
    </lineage>
</organism>
<keyword evidence="2" id="KW-1185">Reference proteome</keyword>
<accession>A0ACD4NMN3</accession>
<proteinExistence type="predicted"/>
<protein>
    <submittedName>
        <fullName evidence="1">SulP family inorganic anion transporter</fullName>
    </submittedName>
</protein>
<evidence type="ECO:0000313" key="2">
    <source>
        <dbReference type="Proteomes" id="UP001163223"/>
    </source>
</evidence>
<name>A0ACD4NMN3_9HYPH</name>
<sequence length="494" mass="51288">MKMPYLSRREWVSNPRGDVLSGLVVAIALVPEAIGFSVIAGVDPKVGLYASVVIATVIAFVGGRPAMISAATAATAVLMVDLVRDYGVQYLFAATILMGLIQIVAGALKLGRLMRFVSQSVMTGFVNALAILIFLAQMPELIGVPTATYALIAAGLAIIYGLPFLTRAVPSPLVAIVVLTVFVWASGLDVRTVADLGELPSALPSFALPDVPYTLETLRILLPVALALAAVGLLESLLTAQIVDDMTDTPSSKSHECVGQGVANMASAVFGGMGGCAMIGQSVINVSSGGRGRLSTLVAGLFLLVLLVLLQDLLAAIPVGALTAVMIMVSINTFSWRSIARLRSNPVPSSAVMLATVAVTVATHDLAKGVLVGVLLSGVFFAGKVARLSRVSSSLSADGRTRTYLVEGQVFFASASTFAEAIDVLEPVERIVIDVGAAHFWDISAVGALDRVVMKARGHGRIVEVRGLNAASATMVERFAVHDKAGAGDAVTGH</sequence>
<gene>
    <name evidence="1" type="ORF">OXU80_24825</name>
</gene>
<reference evidence="1" key="1">
    <citation type="submission" date="2022-11" db="EMBL/GenBank/DDBJ databases">
        <title>beta-Carotene-producing bacterium, Jeongeuplla avenae sp. nov., alleviates the salt stress of Arabidopsis seedlings.</title>
        <authorList>
            <person name="Jiang L."/>
            <person name="Lee J."/>
        </authorList>
    </citation>
    <scope>NUCLEOTIDE SEQUENCE</scope>
    <source>
        <strain evidence="1">DY_R2A_6</strain>
    </source>
</reference>